<dbReference type="InterPro" id="IPR006195">
    <property type="entry name" value="aa-tRNA-synth_II"/>
</dbReference>
<comment type="subcellular location">
    <subcellularLocation>
        <location evidence="7">Cytoplasm</location>
    </subcellularLocation>
</comment>
<keyword evidence="7 8" id="KW-0479">Metal-binding</keyword>
<protein>
    <recommendedName>
        <fullName evidence="7">Lysine--tRNA ligase</fullName>
        <ecNumber evidence="7">6.1.1.6</ecNumber>
    </recommendedName>
    <alternativeName>
        <fullName evidence="7">Lysyl-tRNA synthetase</fullName>
        <shortName evidence="7">LysRS</shortName>
    </alternativeName>
</protein>
<keyword evidence="7 8" id="KW-0460">Magnesium</keyword>
<dbReference type="NCBIfam" id="TIGR00499">
    <property type="entry name" value="lysS_bact"/>
    <property type="match status" value="1"/>
</dbReference>
<dbReference type="InterPro" id="IPR018149">
    <property type="entry name" value="Lys-tRNA-synth_II_C"/>
</dbReference>
<feature type="compositionally biased region" description="Low complexity" evidence="9">
    <location>
        <begin position="486"/>
        <end position="495"/>
    </location>
</feature>
<dbReference type="CDD" id="cd00775">
    <property type="entry name" value="LysRS_core"/>
    <property type="match status" value="1"/>
</dbReference>
<dbReference type="HAMAP" id="MF_00252">
    <property type="entry name" value="Lys_tRNA_synth_class2"/>
    <property type="match status" value="1"/>
</dbReference>
<dbReference type="PANTHER" id="PTHR42918">
    <property type="entry name" value="LYSYL-TRNA SYNTHETASE"/>
    <property type="match status" value="1"/>
</dbReference>
<accession>A0A518BJY0</accession>
<keyword evidence="7" id="KW-0648">Protein biosynthesis</keyword>
<feature type="binding site" evidence="7">
    <location>
        <position position="407"/>
    </location>
    <ligand>
        <name>Mg(2+)</name>
        <dbReference type="ChEBI" id="CHEBI:18420"/>
        <label>2</label>
    </ligand>
</feature>
<keyword evidence="2 7" id="KW-0436">Ligase</keyword>
<dbReference type="InterPro" id="IPR012340">
    <property type="entry name" value="NA-bd_OB-fold"/>
</dbReference>
<keyword evidence="3 7" id="KW-0547">Nucleotide-binding</keyword>
<dbReference type="InterPro" id="IPR045864">
    <property type="entry name" value="aa-tRNA-synth_II/BPL/LPL"/>
</dbReference>
<dbReference type="GO" id="GO:0005524">
    <property type="term" value="F:ATP binding"/>
    <property type="evidence" value="ECO:0007669"/>
    <property type="project" value="UniProtKB-UniRule"/>
</dbReference>
<evidence type="ECO:0000256" key="4">
    <source>
        <dbReference type="ARBA" id="ARBA00022840"/>
    </source>
</evidence>
<dbReference type="Gene3D" id="3.30.930.10">
    <property type="entry name" value="Bira Bifunctional Protein, Domain 2"/>
    <property type="match status" value="1"/>
</dbReference>
<evidence type="ECO:0000256" key="5">
    <source>
        <dbReference type="ARBA" id="ARBA00023146"/>
    </source>
</evidence>
<dbReference type="EMBL" id="CP036287">
    <property type="protein sequence ID" value="QDU67253.1"/>
    <property type="molecule type" value="Genomic_DNA"/>
</dbReference>
<feature type="domain" description="Aminoacyl-transfer RNA synthetases class-II family profile" evidence="10">
    <location>
        <begin position="169"/>
        <end position="486"/>
    </location>
</feature>
<dbReference type="GO" id="GO:0000049">
    <property type="term" value="F:tRNA binding"/>
    <property type="evidence" value="ECO:0007669"/>
    <property type="project" value="TreeGrafter"/>
</dbReference>
<dbReference type="SUPFAM" id="SSF50249">
    <property type="entry name" value="Nucleic acid-binding proteins"/>
    <property type="match status" value="1"/>
</dbReference>
<dbReference type="KEGG" id="pbap:Pla133_23310"/>
<sequence length="514" mass="57226">MTDLAHPDRLAKLERMRAEGLEPYPARGVVATPVEQLHALAGTPEEPGPGIGQTFTVAGRLMGLRDFGKLIFAPVDDRTGRLQVGLQKQRLADWWPHRKLLDGGDQVGITGELGLTQKGEPTIWATEVRILTKSVAPPPEKWHGLADVEQRYRRRYVDLFASAGVREVFVQRARIASFIRRYLEDQGYLEVETPTLHPISGGATARPFDTHHNALDMTLYLRIAPELYLKRLIVGGLERVFEWSRNFRNEGISVRHNPEFTMLELYEAQADYRRMMEIFEQLLEGLALALHGTTEVEFRGRTYDLKAPLPRAKYMDLFAEHVGCDFHDRESVLAKAREAKLDTSDAGHSAADYYKLANDVYEHFVDPHLDGPVFVIDYPIEISPLAKASADDPTIAERLELFVGGMELGNGFSELNDPAEQQRRFEEQVAAKDPESPAEVDIDYVQALEYGMPPTAGLGIGIDRLVMILTNQDSIRDVLLFPTMRPQQGQPSGDDAGADGPGASRSAVDVSAGS</sequence>
<comment type="catalytic activity">
    <reaction evidence="6 7 8">
        <text>tRNA(Lys) + L-lysine + ATP = L-lysyl-tRNA(Lys) + AMP + diphosphate</text>
        <dbReference type="Rhea" id="RHEA:20792"/>
        <dbReference type="Rhea" id="RHEA-COMP:9696"/>
        <dbReference type="Rhea" id="RHEA-COMP:9697"/>
        <dbReference type="ChEBI" id="CHEBI:30616"/>
        <dbReference type="ChEBI" id="CHEBI:32551"/>
        <dbReference type="ChEBI" id="CHEBI:33019"/>
        <dbReference type="ChEBI" id="CHEBI:78442"/>
        <dbReference type="ChEBI" id="CHEBI:78529"/>
        <dbReference type="ChEBI" id="CHEBI:456215"/>
        <dbReference type="EC" id="6.1.1.6"/>
    </reaction>
</comment>
<evidence type="ECO:0000256" key="1">
    <source>
        <dbReference type="ARBA" id="ARBA00008226"/>
    </source>
</evidence>
<feature type="region of interest" description="Disordered" evidence="9">
    <location>
        <begin position="484"/>
        <end position="514"/>
    </location>
</feature>
<keyword evidence="12" id="KW-1185">Reference proteome</keyword>
<dbReference type="Pfam" id="PF01336">
    <property type="entry name" value="tRNA_anti-codon"/>
    <property type="match status" value="1"/>
</dbReference>
<evidence type="ECO:0000256" key="7">
    <source>
        <dbReference type="HAMAP-Rule" id="MF_00252"/>
    </source>
</evidence>
<dbReference type="AlphaFoldDB" id="A0A518BJY0"/>
<dbReference type="SUPFAM" id="SSF55681">
    <property type="entry name" value="Class II aaRS and biotin synthetases"/>
    <property type="match status" value="1"/>
</dbReference>
<dbReference type="InterPro" id="IPR002313">
    <property type="entry name" value="Lys-tRNA-ligase_II"/>
</dbReference>
<dbReference type="GO" id="GO:0004824">
    <property type="term" value="F:lysine-tRNA ligase activity"/>
    <property type="evidence" value="ECO:0007669"/>
    <property type="project" value="UniProtKB-UniRule"/>
</dbReference>
<dbReference type="PANTHER" id="PTHR42918:SF6">
    <property type="entry name" value="ELONGATION FACTOR P--(R)-BETA-LYSINE LIGASE"/>
    <property type="match status" value="1"/>
</dbReference>
<feature type="binding site" evidence="7">
    <location>
        <position position="407"/>
    </location>
    <ligand>
        <name>Mg(2+)</name>
        <dbReference type="ChEBI" id="CHEBI:18420"/>
        <label>1</label>
    </ligand>
</feature>
<comment type="similarity">
    <text evidence="1 7">Belongs to the class-II aminoacyl-tRNA synthetase family.</text>
</comment>
<keyword evidence="7" id="KW-0963">Cytoplasm</keyword>
<comment type="subunit">
    <text evidence="7">Homodimer.</text>
</comment>
<dbReference type="Gene3D" id="2.40.50.140">
    <property type="entry name" value="Nucleic acid-binding proteins"/>
    <property type="match status" value="1"/>
</dbReference>
<name>A0A518BJY0_9BACT</name>
<evidence type="ECO:0000256" key="2">
    <source>
        <dbReference type="ARBA" id="ARBA00022598"/>
    </source>
</evidence>
<evidence type="ECO:0000256" key="9">
    <source>
        <dbReference type="SAM" id="MobiDB-lite"/>
    </source>
</evidence>
<dbReference type="EC" id="6.1.1.6" evidence="7"/>
<proteinExistence type="inferred from homology"/>
<dbReference type="Pfam" id="PF00152">
    <property type="entry name" value="tRNA-synt_2"/>
    <property type="match status" value="1"/>
</dbReference>
<evidence type="ECO:0000256" key="6">
    <source>
        <dbReference type="ARBA" id="ARBA00048573"/>
    </source>
</evidence>
<dbReference type="RefSeq" id="WP_145065257.1">
    <property type="nucleotide sequence ID" value="NZ_CP036287.1"/>
</dbReference>
<evidence type="ECO:0000256" key="8">
    <source>
        <dbReference type="RuleBase" id="RU000336"/>
    </source>
</evidence>
<dbReference type="GO" id="GO:0000287">
    <property type="term" value="F:magnesium ion binding"/>
    <property type="evidence" value="ECO:0007669"/>
    <property type="project" value="UniProtKB-UniRule"/>
</dbReference>
<keyword evidence="4 7" id="KW-0067">ATP-binding</keyword>
<dbReference type="InterPro" id="IPR004365">
    <property type="entry name" value="NA-bd_OB_tRNA"/>
</dbReference>
<reference evidence="11 12" key="1">
    <citation type="submission" date="2019-02" db="EMBL/GenBank/DDBJ databases">
        <title>Deep-cultivation of Planctomycetes and their phenomic and genomic characterization uncovers novel biology.</title>
        <authorList>
            <person name="Wiegand S."/>
            <person name="Jogler M."/>
            <person name="Boedeker C."/>
            <person name="Pinto D."/>
            <person name="Vollmers J."/>
            <person name="Rivas-Marin E."/>
            <person name="Kohn T."/>
            <person name="Peeters S.H."/>
            <person name="Heuer A."/>
            <person name="Rast P."/>
            <person name="Oberbeckmann S."/>
            <person name="Bunk B."/>
            <person name="Jeske O."/>
            <person name="Meyerdierks A."/>
            <person name="Storesund J.E."/>
            <person name="Kallscheuer N."/>
            <person name="Luecker S."/>
            <person name="Lage O.M."/>
            <person name="Pohl T."/>
            <person name="Merkel B.J."/>
            <person name="Hornburger P."/>
            <person name="Mueller R.-W."/>
            <person name="Bruemmer F."/>
            <person name="Labrenz M."/>
            <person name="Spormann A.M."/>
            <person name="Op den Camp H."/>
            <person name="Overmann J."/>
            <person name="Amann R."/>
            <person name="Jetten M.S.M."/>
            <person name="Mascher T."/>
            <person name="Medema M.H."/>
            <person name="Devos D.P."/>
            <person name="Kaster A.-K."/>
            <person name="Ovreas L."/>
            <person name="Rohde M."/>
            <person name="Galperin M.Y."/>
            <person name="Jogler C."/>
        </authorList>
    </citation>
    <scope>NUCLEOTIDE SEQUENCE [LARGE SCALE GENOMIC DNA]</scope>
    <source>
        <strain evidence="11 12">Pla133</strain>
    </source>
</reference>
<evidence type="ECO:0000313" key="11">
    <source>
        <dbReference type="EMBL" id="QDU67253.1"/>
    </source>
</evidence>
<comment type="cofactor">
    <cofactor evidence="7 8">
        <name>Mg(2+)</name>
        <dbReference type="ChEBI" id="CHEBI:18420"/>
    </cofactor>
    <text evidence="7 8">Binds 3 Mg(2+) ions per subunit.</text>
</comment>
<dbReference type="NCBIfam" id="NF001756">
    <property type="entry name" value="PRK00484.1"/>
    <property type="match status" value="1"/>
</dbReference>
<gene>
    <name evidence="7 11" type="primary">lysS</name>
    <name evidence="11" type="ORF">Pla133_23310</name>
</gene>
<evidence type="ECO:0000256" key="3">
    <source>
        <dbReference type="ARBA" id="ARBA00022741"/>
    </source>
</evidence>
<evidence type="ECO:0000259" key="10">
    <source>
        <dbReference type="PROSITE" id="PS50862"/>
    </source>
</evidence>
<organism evidence="11 12">
    <name type="scientific">Engelhardtia mirabilis</name>
    <dbReference type="NCBI Taxonomy" id="2528011"/>
    <lineage>
        <taxon>Bacteria</taxon>
        <taxon>Pseudomonadati</taxon>
        <taxon>Planctomycetota</taxon>
        <taxon>Planctomycetia</taxon>
        <taxon>Planctomycetia incertae sedis</taxon>
        <taxon>Engelhardtia</taxon>
    </lineage>
</organism>
<dbReference type="Proteomes" id="UP000316921">
    <property type="component" value="Chromosome"/>
</dbReference>
<dbReference type="PRINTS" id="PR00982">
    <property type="entry name" value="TRNASYNTHLYS"/>
</dbReference>
<dbReference type="GO" id="GO:0006430">
    <property type="term" value="P:lysyl-tRNA aminoacylation"/>
    <property type="evidence" value="ECO:0007669"/>
    <property type="project" value="UniProtKB-UniRule"/>
</dbReference>
<keyword evidence="5 7" id="KW-0030">Aminoacyl-tRNA synthetase</keyword>
<dbReference type="CDD" id="cd04322">
    <property type="entry name" value="LysRS_N"/>
    <property type="match status" value="1"/>
</dbReference>
<dbReference type="GO" id="GO:0005829">
    <property type="term" value="C:cytosol"/>
    <property type="evidence" value="ECO:0007669"/>
    <property type="project" value="TreeGrafter"/>
</dbReference>
<dbReference type="InterPro" id="IPR004364">
    <property type="entry name" value="Aa-tRNA-synt_II"/>
</dbReference>
<dbReference type="PROSITE" id="PS50862">
    <property type="entry name" value="AA_TRNA_LIGASE_II"/>
    <property type="match status" value="1"/>
</dbReference>
<evidence type="ECO:0000313" key="12">
    <source>
        <dbReference type="Proteomes" id="UP000316921"/>
    </source>
</evidence>
<feature type="binding site" evidence="7">
    <location>
        <position position="400"/>
    </location>
    <ligand>
        <name>Mg(2+)</name>
        <dbReference type="ChEBI" id="CHEBI:18420"/>
        <label>1</label>
    </ligand>
</feature>
<dbReference type="InterPro" id="IPR044136">
    <property type="entry name" value="Lys-tRNA-ligase_II_N"/>
</dbReference>